<reference evidence="1" key="1">
    <citation type="journal article" date="2018" name="Genome Biol.">
        <title>SKESA: strategic k-mer extension for scrupulous assemblies.</title>
        <authorList>
            <person name="Souvorov A."/>
            <person name="Agarwala R."/>
            <person name="Lipman D.J."/>
        </authorList>
    </citation>
    <scope>NUCLEOTIDE SEQUENCE</scope>
    <source>
        <strain evidence="1">MA.CK_98/00005752</strain>
    </source>
</reference>
<dbReference type="AlphaFoldDB" id="A0A760AAB3"/>
<accession>A0A760AAB3</accession>
<organism evidence="1">
    <name type="scientific">Salmonella enterica</name>
    <name type="common">Salmonella choleraesuis</name>
    <dbReference type="NCBI Taxonomy" id="28901"/>
    <lineage>
        <taxon>Bacteria</taxon>
        <taxon>Pseudomonadati</taxon>
        <taxon>Pseudomonadota</taxon>
        <taxon>Gammaproteobacteria</taxon>
        <taxon>Enterobacterales</taxon>
        <taxon>Enterobacteriaceae</taxon>
        <taxon>Salmonella</taxon>
    </lineage>
</organism>
<proteinExistence type="predicted"/>
<comment type="caution">
    <text evidence="1">The sequence shown here is derived from an EMBL/GenBank/DDBJ whole genome shotgun (WGS) entry which is preliminary data.</text>
</comment>
<protein>
    <submittedName>
        <fullName evidence="1">AsnC family protein</fullName>
    </submittedName>
</protein>
<sequence length="177" mass="20203">MILKPMRTPGKCPACERAWTPEEDELLISLHPSMTYKKMTAHLNRSERGIRARASIFIHAGILAAKTKPFTPDQDAFIRANRHRLTLYEVAIHLGKSKDCVSKRAQRLGVSYRKTGDLHHATKHPDSDVDLIHALRDEGLTFPCIAKKFEIPRTTARSLYYDRKTAIDAIAREYLPR</sequence>
<reference evidence="1" key="2">
    <citation type="submission" date="2020-02" db="EMBL/GenBank/DDBJ databases">
        <authorList>
            <consortium name="NCBI Pathogen Detection Project"/>
        </authorList>
    </citation>
    <scope>NUCLEOTIDE SEQUENCE</scope>
    <source>
        <strain evidence="1">MA.CK_98/00005752</strain>
    </source>
</reference>
<evidence type="ECO:0000313" key="1">
    <source>
        <dbReference type="EMBL" id="HAG2208171.1"/>
    </source>
</evidence>
<name>A0A760AAB3_SALER</name>
<dbReference type="EMBL" id="DAAXQP010000001">
    <property type="protein sequence ID" value="HAG2208171.1"/>
    <property type="molecule type" value="Genomic_DNA"/>
</dbReference>
<gene>
    <name evidence="1" type="ORF">G8V49_000350</name>
</gene>